<gene>
    <name evidence="1" type="ORF">NON19_21250</name>
</gene>
<organism evidence="1 2">
    <name type="scientific">Streptantibioticus rubrisoli</name>
    <dbReference type="NCBI Taxonomy" id="1387313"/>
    <lineage>
        <taxon>Bacteria</taxon>
        <taxon>Bacillati</taxon>
        <taxon>Actinomycetota</taxon>
        <taxon>Actinomycetes</taxon>
        <taxon>Kitasatosporales</taxon>
        <taxon>Streptomycetaceae</taxon>
        <taxon>Streptantibioticus</taxon>
    </lineage>
</organism>
<accession>A0ABT1PGI7</accession>
<evidence type="ECO:0000313" key="2">
    <source>
        <dbReference type="Proteomes" id="UP001206206"/>
    </source>
</evidence>
<dbReference type="RefSeq" id="WP_255930355.1">
    <property type="nucleotide sequence ID" value="NZ_JANFNH010000028.1"/>
</dbReference>
<proteinExistence type="predicted"/>
<keyword evidence="2" id="KW-1185">Reference proteome</keyword>
<dbReference type="EMBL" id="JANFNH010000028">
    <property type="protein sequence ID" value="MCQ4044487.1"/>
    <property type="molecule type" value="Genomic_DNA"/>
</dbReference>
<dbReference type="Proteomes" id="UP001206206">
    <property type="component" value="Unassembled WGS sequence"/>
</dbReference>
<reference evidence="1 2" key="1">
    <citation type="submission" date="2022-06" db="EMBL/GenBank/DDBJ databases">
        <title>Draft genome sequence of type strain Streptomyces rubrisoli DSM 42083.</title>
        <authorList>
            <person name="Duangmal K."/>
            <person name="Klaysubun C."/>
        </authorList>
    </citation>
    <scope>NUCLEOTIDE SEQUENCE [LARGE SCALE GENOMIC DNA]</scope>
    <source>
        <strain evidence="1 2">DSM 42083</strain>
    </source>
</reference>
<evidence type="ECO:0008006" key="3">
    <source>
        <dbReference type="Google" id="ProtNLM"/>
    </source>
</evidence>
<comment type="caution">
    <text evidence="1">The sequence shown here is derived from an EMBL/GenBank/DDBJ whole genome shotgun (WGS) entry which is preliminary data.</text>
</comment>
<sequence>MRSRKRNVQEAQPDTPRICLCGAQVEGSGDLCRKCRGRLRWLRRASGKRRDQWREFNRSNFFFNEAVSAS</sequence>
<name>A0ABT1PGI7_9ACTN</name>
<evidence type="ECO:0000313" key="1">
    <source>
        <dbReference type="EMBL" id="MCQ4044487.1"/>
    </source>
</evidence>
<protein>
    <recommendedName>
        <fullName evidence="3">DUF1289 domain-containing protein</fullName>
    </recommendedName>
</protein>